<evidence type="ECO:0000313" key="2">
    <source>
        <dbReference type="Proteomes" id="UP001235712"/>
    </source>
</evidence>
<dbReference type="PIRSF" id="PIRSF034110">
    <property type="entry name" value="DUF1203"/>
    <property type="match status" value="1"/>
</dbReference>
<dbReference type="RefSeq" id="WP_307248913.1">
    <property type="nucleotide sequence ID" value="NZ_JAUSQZ010000001.1"/>
</dbReference>
<proteinExistence type="predicted"/>
<name>A0ABT9PDL2_9ACTN</name>
<gene>
    <name evidence="1" type="ORF">J2S57_005824</name>
</gene>
<protein>
    <recommendedName>
        <fullName evidence="3">DUF1203 domain-containing protein</fullName>
    </recommendedName>
</protein>
<evidence type="ECO:0000313" key="1">
    <source>
        <dbReference type="EMBL" id="MDP9830075.1"/>
    </source>
</evidence>
<dbReference type="EMBL" id="JAUSQZ010000001">
    <property type="protein sequence ID" value="MDP9830075.1"/>
    <property type="molecule type" value="Genomic_DNA"/>
</dbReference>
<evidence type="ECO:0008006" key="3">
    <source>
        <dbReference type="Google" id="ProtNLM"/>
    </source>
</evidence>
<keyword evidence="2" id="KW-1185">Reference proteome</keyword>
<accession>A0ABT9PDL2</accession>
<dbReference type="Pfam" id="PF06718">
    <property type="entry name" value="DUF1203"/>
    <property type="match status" value="1"/>
</dbReference>
<dbReference type="InterPro" id="IPR009593">
    <property type="entry name" value="DUF1203"/>
</dbReference>
<comment type="caution">
    <text evidence="1">The sequence shown here is derived from an EMBL/GenBank/DDBJ whole genome shotgun (WGS) entry which is preliminary data.</text>
</comment>
<organism evidence="1 2">
    <name type="scientific">Kineosporia succinea</name>
    <dbReference type="NCBI Taxonomy" id="84632"/>
    <lineage>
        <taxon>Bacteria</taxon>
        <taxon>Bacillati</taxon>
        <taxon>Actinomycetota</taxon>
        <taxon>Actinomycetes</taxon>
        <taxon>Kineosporiales</taxon>
        <taxon>Kineosporiaceae</taxon>
        <taxon>Kineosporia</taxon>
    </lineage>
</organism>
<reference evidence="1 2" key="1">
    <citation type="submission" date="2023-07" db="EMBL/GenBank/DDBJ databases">
        <title>Sequencing the genomes of 1000 actinobacteria strains.</title>
        <authorList>
            <person name="Klenk H.-P."/>
        </authorList>
    </citation>
    <scope>NUCLEOTIDE SEQUENCE [LARGE SCALE GENOMIC DNA]</scope>
    <source>
        <strain evidence="1 2">DSM 44388</strain>
    </source>
</reference>
<sequence length="174" mass="18851">MTVMTTTTNDQKARGTTLHVAAIDPRRLDAVRASGEDGHGNRLESFAAGGDEPLRCCLRSAEAGEPISLISYAPFDHPSVWTEVGPVYVHTGRCDGYPPTGTLPPDLAHGPAVLRTYRADDTMNYEHNTVVTDETDLDPLVRGLLARPGVATVHVRTLRPQCFLYAVSQESPGR</sequence>
<dbReference type="Proteomes" id="UP001235712">
    <property type="component" value="Unassembled WGS sequence"/>
</dbReference>